<protein>
    <submittedName>
        <fullName evidence="1">Uncharacterized protein</fullName>
    </submittedName>
</protein>
<proteinExistence type="predicted"/>
<gene>
    <name evidence="1" type="ORF">CIRG_04296</name>
</gene>
<organism evidence="1 2">
    <name type="scientific">Coccidioides immitis RMSCC 2394</name>
    <dbReference type="NCBI Taxonomy" id="404692"/>
    <lineage>
        <taxon>Eukaryota</taxon>
        <taxon>Fungi</taxon>
        <taxon>Dikarya</taxon>
        <taxon>Ascomycota</taxon>
        <taxon>Pezizomycotina</taxon>
        <taxon>Eurotiomycetes</taxon>
        <taxon>Eurotiomycetidae</taxon>
        <taxon>Onygenales</taxon>
        <taxon>Onygenaceae</taxon>
        <taxon>Coccidioides</taxon>
    </lineage>
</organism>
<dbReference type="Proteomes" id="UP000054565">
    <property type="component" value="Unassembled WGS sequence"/>
</dbReference>
<accession>A0A0J6YC25</accession>
<dbReference type="EMBL" id="DS028095">
    <property type="protein sequence ID" value="KMP04614.1"/>
    <property type="molecule type" value="Genomic_DNA"/>
</dbReference>
<evidence type="ECO:0000313" key="1">
    <source>
        <dbReference type="EMBL" id="KMP04614.1"/>
    </source>
</evidence>
<evidence type="ECO:0000313" key="2">
    <source>
        <dbReference type="Proteomes" id="UP000054565"/>
    </source>
</evidence>
<dbReference type="AlphaFoldDB" id="A0A0J6YC25"/>
<name>A0A0J6YC25_COCIT</name>
<reference evidence="2" key="1">
    <citation type="journal article" date="2010" name="Genome Res.">
        <title>Population genomic sequencing of Coccidioides fungi reveals recent hybridization and transposon control.</title>
        <authorList>
            <person name="Neafsey D.E."/>
            <person name="Barker B.M."/>
            <person name="Sharpton T.J."/>
            <person name="Stajich J.E."/>
            <person name="Park D.J."/>
            <person name="Whiston E."/>
            <person name="Hung C.-Y."/>
            <person name="McMahan C."/>
            <person name="White J."/>
            <person name="Sykes S."/>
            <person name="Heiman D."/>
            <person name="Young S."/>
            <person name="Zeng Q."/>
            <person name="Abouelleil A."/>
            <person name="Aftuck L."/>
            <person name="Bessette D."/>
            <person name="Brown A."/>
            <person name="FitzGerald M."/>
            <person name="Lui A."/>
            <person name="Macdonald J.P."/>
            <person name="Priest M."/>
            <person name="Orbach M.J."/>
            <person name="Galgiani J.N."/>
            <person name="Kirkland T.N."/>
            <person name="Cole G.T."/>
            <person name="Birren B.W."/>
            <person name="Henn M.R."/>
            <person name="Taylor J.W."/>
            <person name="Rounsley S.D."/>
        </authorList>
    </citation>
    <scope>NUCLEOTIDE SEQUENCE [LARGE SCALE GENOMIC DNA]</scope>
    <source>
        <strain evidence="2">RMSCC 2394</strain>
    </source>
</reference>
<sequence>MSRQNGMLCGREDRETRGDGKIGWWEKSLQSTCYIYGVKIYRFGFRILTKARPYFACSWRKIVALPMSGFNDSNWISAMPNQQPFSSMRADSALLQMRMFDQVQNYHCELLACRLLRPLLWRLVLLNTLPNRPA</sequence>